<dbReference type="EMBL" id="JBBPBM010000004">
    <property type="protein sequence ID" value="KAK8589722.1"/>
    <property type="molecule type" value="Genomic_DNA"/>
</dbReference>
<keyword evidence="3" id="KW-1185">Reference proteome</keyword>
<protein>
    <recommendedName>
        <fullName evidence="4">BZIP domain-containing protein</fullName>
    </recommendedName>
</protein>
<name>A0ABR2G026_9ROSI</name>
<proteinExistence type="predicted"/>
<evidence type="ECO:0000256" key="1">
    <source>
        <dbReference type="SAM" id="MobiDB-lite"/>
    </source>
</evidence>
<comment type="caution">
    <text evidence="2">The sequence shown here is derived from an EMBL/GenBank/DDBJ whole genome shotgun (WGS) entry which is preliminary data.</text>
</comment>
<evidence type="ECO:0000313" key="2">
    <source>
        <dbReference type="EMBL" id="KAK8589722.1"/>
    </source>
</evidence>
<accession>A0ABR2G026</accession>
<feature type="region of interest" description="Disordered" evidence="1">
    <location>
        <begin position="1"/>
        <end position="51"/>
    </location>
</feature>
<sequence length="128" mass="15102">MIDKRRSKAGRKTRVVVEQQRQKQQRDVAGVYDNPPLINATETGKEESRFRIQRERKNKRSLLQEKRARKIIKSLEVEIAEMRDCTKCSLDAIKEMEAEANQSKTSNRLLSLNNRIMNQYIARMLSYF</sequence>
<organism evidence="2 3">
    <name type="scientific">Hibiscus sabdariffa</name>
    <name type="common">roselle</name>
    <dbReference type="NCBI Taxonomy" id="183260"/>
    <lineage>
        <taxon>Eukaryota</taxon>
        <taxon>Viridiplantae</taxon>
        <taxon>Streptophyta</taxon>
        <taxon>Embryophyta</taxon>
        <taxon>Tracheophyta</taxon>
        <taxon>Spermatophyta</taxon>
        <taxon>Magnoliopsida</taxon>
        <taxon>eudicotyledons</taxon>
        <taxon>Gunneridae</taxon>
        <taxon>Pentapetalae</taxon>
        <taxon>rosids</taxon>
        <taxon>malvids</taxon>
        <taxon>Malvales</taxon>
        <taxon>Malvaceae</taxon>
        <taxon>Malvoideae</taxon>
        <taxon>Hibiscus</taxon>
    </lineage>
</organism>
<dbReference type="Proteomes" id="UP001472677">
    <property type="component" value="Unassembled WGS sequence"/>
</dbReference>
<reference evidence="2 3" key="1">
    <citation type="journal article" date="2024" name="G3 (Bethesda)">
        <title>Genome assembly of Hibiscus sabdariffa L. provides insights into metabolisms of medicinal natural products.</title>
        <authorList>
            <person name="Kim T."/>
        </authorList>
    </citation>
    <scope>NUCLEOTIDE SEQUENCE [LARGE SCALE GENOMIC DNA]</scope>
    <source>
        <strain evidence="2">TK-2024</strain>
        <tissue evidence="2">Old leaves</tissue>
    </source>
</reference>
<evidence type="ECO:0000313" key="3">
    <source>
        <dbReference type="Proteomes" id="UP001472677"/>
    </source>
</evidence>
<evidence type="ECO:0008006" key="4">
    <source>
        <dbReference type="Google" id="ProtNLM"/>
    </source>
</evidence>
<gene>
    <name evidence="2" type="ORF">V6N12_024113</name>
</gene>
<feature type="compositionally biased region" description="Basic residues" evidence="1">
    <location>
        <begin position="1"/>
        <end position="14"/>
    </location>
</feature>